<name>A0A2J6REM4_HYAVF</name>
<dbReference type="AlphaFoldDB" id="A0A2J6REM4"/>
<dbReference type="Proteomes" id="UP000235786">
    <property type="component" value="Unassembled WGS sequence"/>
</dbReference>
<dbReference type="OrthoDB" id="1577640at2759"/>
<reference evidence="1 2" key="1">
    <citation type="submission" date="2016-04" db="EMBL/GenBank/DDBJ databases">
        <title>A degradative enzymes factory behind the ericoid mycorrhizal symbiosis.</title>
        <authorList>
            <consortium name="DOE Joint Genome Institute"/>
            <person name="Martino E."/>
            <person name="Morin E."/>
            <person name="Grelet G."/>
            <person name="Kuo A."/>
            <person name="Kohler A."/>
            <person name="Daghino S."/>
            <person name="Barry K."/>
            <person name="Choi C."/>
            <person name="Cichocki N."/>
            <person name="Clum A."/>
            <person name="Copeland A."/>
            <person name="Hainaut M."/>
            <person name="Haridas S."/>
            <person name="Labutti K."/>
            <person name="Lindquist E."/>
            <person name="Lipzen A."/>
            <person name="Khouja H.-R."/>
            <person name="Murat C."/>
            <person name="Ohm R."/>
            <person name="Olson A."/>
            <person name="Spatafora J."/>
            <person name="Veneault-Fourrey C."/>
            <person name="Henrissat B."/>
            <person name="Grigoriev I."/>
            <person name="Martin F."/>
            <person name="Perotto S."/>
        </authorList>
    </citation>
    <scope>NUCLEOTIDE SEQUENCE [LARGE SCALE GENOMIC DNA]</scope>
    <source>
        <strain evidence="1 2">F</strain>
    </source>
</reference>
<protein>
    <submittedName>
        <fullName evidence="1">Uncharacterized protein</fullName>
    </submittedName>
</protein>
<gene>
    <name evidence="1" type="ORF">L207DRAFT_586627</name>
</gene>
<dbReference type="STRING" id="1149755.A0A2J6REM4"/>
<dbReference type="EMBL" id="KZ613950">
    <property type="protein sequence ID" value="PMD36943.1"/>
    <property type="molecule type" value="Genomic_DNA"/>
</dbReference>
<evidence type="ECO:0000313" key="1">
    <source>
        <dbReference type="EMBL" id="PMD36943.1"/>
    </source>
</evidence>
<proteinExistence type="predicted"/>
<accession>A0A2J6REM4</accession>
<evidence type="ECO:0000313" key="2">
    <source>
        <dbReference type="Proteomes" id="UP000235786"/>
    </source>
</evidence>
<sequence>MPDFYFRDLVTSVWSLLENLMDKAISTKSSAEPTIHLSSRKTLQWWEFMDIIDEISPLRLKEALIKKTCGGWLDLAIDIDAIILFASSFENIIRPLEGSLEGLCHMWRSVPKENDYLAASIPTINKLFERSGSRLIKTSHLYPSTMAPRRGVV</sequence>
<keyword evidence="2" id="KW-1185">Reference proteome</keyword>
<organism evidence="1 2">
    <name type="scientific">Hyaloscypha variabilis (strain UAMH 11265 / GT02V1 / F)</name>
    <name type="common">Meliniomyces variabilis</name>
    <dbReference type="NCBI Taxonomy" id="1149755"/>
    <lineage>
        <taxon>Eukaryota</taxon>
        <taxon>Fungi</taxon>
        <taxon>Dikarya</taxon>
        <taxon>Ascomycota</taxon>
        <taxon>Pezizomycotina</taxon>
        <taxon>Leotiomycetes</taxon>
        <taxon>Helotiales</taxon>
        <taxon>Hyaloscyphaceae</taxon>
        <taxon>Hyaloscypha</taxon>
        <taxon>Hyaloscypha variabilis</taxon>
    </lineage>
</organism>